<protein>
    <submittedName>
        <fullName evidence="1">Uncharacterized protein</fullName>
    </submittedName>
</protein>
<reference evidence="1" key="1">
    <citation type="submission" date="2022-10" db="EMBL/GenBank/DDBJ databases">
        <title>The complete genomes of actinobacterial strains from the NBC collection.</title>
        <authorList>
            <person name="Joergensen T.S."/>
            <person name="Alvarez Arevalo M."/>
            <person name="Sterndorff E.B."/>
            <person name="Faurdal D."/>
            <person name="Vuksanovic O."/>
            <person name="Mourched A.-S."/>
            <person name="Charusanti P."/>
            <person name="Shaw S."/>
            <person name="Blin K."/>
            <person name="Weber T."/>
        </authorList>
    </citation>
    <scope>NUCLEOTIDE SEQUENCE</scope>
    <source>
        <strain evidence="1">NBC_00302</strain>
    </source>
</reference>
<evidence type="ECO:0000313" key="1">
    <source>
        <dbReference type="EMBL" id="WUN88639.1"/>
    </source>
</evidence>
<name>A0ABZ1R1D9_9ACTN</name>
<organism evidence="1 2">
    <name type="scientific">Streptomyces bobili</name>
    <dbReference type="NCBI Taxonomy" id="67280"/>
    <lineage>
        <taxon>Bacteria</taxon>
        <taxon>Bacillati</taxon>
        <taxon>Actinomycetota</taxon>
        <taxon>Actinomycetes</taxon>
        <taxon>Kitasatosporales</taxon>
        <taxon>Streptomycetaceae</taxon>
        <taxon>Streptomyces</taxon>
    </lineage>
</organism>
<dbReference type="EMBL" id="CP108038">
    <property type="protein sequence ID" value="WUN88639.1"/>
    <property type="molecule type" value="Genomic_DNA"/>
</dbReference>
<accession>A0ABZ1R1D9</accession>
<dbReference type="GeneID" id="93763786"/>
<dbReference type="RefSeq" id="WP_150471617.1">
    <property type="nucleotide sequence ID" value="NZ_CP108038.1"/>
</dbReference>
<proteinExistence type="predicted"/>
<keyword evidence="2" id="KW-1185">Reference proteome</keyword>
<evidence type="ECO:0000313" key="2">
    <source>
        <dbReference type="Proteomes" id="UP001432071"/>
    </source>
</evidence>
<gene>
    <name evidence="1" type="ORF">OHT53_22415</name>
</gene>
<sequence length="213" mass="22116">MGTFYGNVLVARSCAEAVPLLAGEGVTGYALPVGPGHTVVFPDPDTSALDLVGGLSELLAAPAVGTYVFDSDVLVMLVHEDDALRLHYDSCPGYFAEPEIDEYGNPLVPVDDVGFPAPEGVDPDAFLSLAAGPVDRAALESALRGIPADPEDAEDGRYVFADVQHYDVMACLGLDASRLTTGFSYLAGGDLPYGTSAGDLVVLGGVVRPTRRG</sequence>
<dbReference type="Proteomes" id="UP001432071">
    <property type="component" value="Chromosome"/>
</dbReference>